<dbReference type="InterPro" id="IPR000608">
    <property type="entry name" value="UBC"/>
</dbReference>
<sequence>MASQAVDPRITNYLVEMSKKSSENNKSDSSCHSVKKRLQKELMTLMMCGDKGISAFPSDENLFNWIGTINGPQGTVYESLTYKLKLEFPNNYPFSAPSVRFTTPCFHPNVDEQGNICLDILKEKWTALYDVRTILLSLQSLLGEPNVDSPLNSQAAQMWKDQTTYKLILHEKYEHDVRHKQKM</sequence>
<proteinExistence type="evidence at transcript level"/>
<evidence type="ECO:0000256" key="11">
    <source>
        <dbReference type="ARBA" id="ARBA00035845"/>
    </source>
</evidence>
<evidence type="ECO:0000256" key="8">
    <source>
        <dbReference type="ARBA" id="ARBA00022840"/>
    </source>
</evidence>
<dbReference type="SUPFAM" id="SSF54495">
    <property type="entry name" value="UBC-like"/>
    <property type="match status" value="1"/>
</dbReference>
<organism evidence="22">
    <name type="scientific">Parasteatoda tepidariorum</name>
    <name type="common">Common house spider</name>
    <name type="synonym">Achaearanea tepidariorum</name>
    <dbReference type="NCBI Taxonomy" id="114398"/>
    <lineage>
        <taxon>Eukaryota</taxon>
        <taxon>Metazoa</taxon>
        <taxon>Ecdysozoa</taxon>
        <taxon>Arthropoda</taxon>
        <taxon>Chelicerata</taxon>
        <taxon>Arachnida</taxon>
        <taxon>Araneae</taxon>
        <taxon>Araneomorphae</taxon>
        <taxon>Entelegynae</taxon>
        <taxon>Araneoidea</taxon>
        <taxon>Theridiidae</taxon>
        <taxon>Parasteatoda</taxon>
    </lineage>
</organism>
<keyword evidence="5 20" id="KW-0547">Nucleotide-binding</keyword>
<dbReference type="EMBL" id="IAAA01007233">
    <property type="protein sequence ID" value="LAA00200.1"/>
    <property type="molecule type" value="mRNA"/>
</dbReference>
<dbReference type="InterPro" id="IPR016135">
    <property type="entry name" value="UBQ-conjugating_enzyme/RWD"/>
</dbReference>
<dbReference type="OrthoDB" id="10253686at2759"/>
<evidence type="ECO:0000256" key="10">
    <source>
        <dbReference type="ARBA" id="ARBA00023306"/>
    </source>
</evidence>
<dbReference type="FunFam" id="3.10.110.10:FF:000039">
    <property type="entry name" value="Ubiquitin-conjugating enzyme E2 C"/>
    <property type="match status" value="1"/>
</dbReference>
<comment type="catalytic activity">
    <reaction evidence="1">
        <text>S-ubiquitinyl-[E1 ubiquitin-activating enzyme]-L-cysteine + [E2 ubiquitin-conjugating enzyme]-L-cysteine = [E1 ubiquitin-activating enzyme]-L-cysteine + S-ubiquitinyl-[E2 ubiquitin-conjugating enzyme]-L-cysteine.</text>
        <dbReference type="EC" id="2.3.2.23"/>
    </reaction>
</comment>
<name>A0A2L2XYW7_PARTP</name>
<evidence type="ECO:0000256" key="3">
    <source>
        <dbReference type="ARBA" id="ARBA00022618"/>
    </source>
</evidence>
<dbReference type="PANTHER" id="PTHR24067">
    <property type="entry name" value="UBIQUITIN-CONJUGATING ENZYME E2"/>
    <property type="match status" value="1"/>
</dbReference>
<evidence type="ECO:0000256" key="17">
    <source>
        <dbReference type="ARBA" id="ARBA00042725"/>
    </source>
</evidence>
<evidence type="ECO:0000256" key="14">
    <source>
        <dbReference type="ARBA" id="ARBA00041791"/>
    </source>
</evidence>
<evidence type="ECO:0000256" key="1">
    <source>
        <dbReference type="ARBA" id="ARBA00000485"/>
    </source>
</evidence>
<comment type="function">
    <text evidence="18">Accepts ubiquitin from the E1 complex and catalyzes its covalent attachment to other proteins. In vitro catalyzes 'Lys-11'- and 'Lys-48'-linked polyubiquitination. Acts as an essential factor of the anaphase promoting complex/cyclosome (APC/C), a cell cycle-regulated ubiquitin ligase that controls progression through mitosis. Acts by initiating 'Lys-11'-linked polyubiquitin chains on APC/C substrates, leading to the degradation of APC/C substrates by the proteasome and promoting mitotic exit.</text>
</comment>
<evidence type="ECO:0000256" key="9">
    <source>
        <dbReference type="ARBA" id="ARBA00022843"/>
    </source>
</evidence>
<evidence type="ECO:0000256" key="20">
    <source>
        <dbReference type="RuleBase" id="RU362109"/>
    </source>
</evidence>
<keyword evidence="3" id="KW-0132">Cell division</keyword>
<evidence type="ECO:0000256" key="12">
    <source>
        <dbReference type="ARBA" id="ARBA00039076"/>
    </source>
</evidence>
<evidence type="ECO:0000256" key="15">
    <source>
        <dbReference type="ARBA" id="ARBA00042312"/>
    </source>
</evidence>
<dbReference type="SMART" id="SM00212">
    <property type="entry name" value="UBCc"/>
    <property type="match status" value="1"/>
</dbReference>
<dbReference type="AlphaFoldDB" id="A0A2L2XYW7"/>
<dbReference type="GO" id="GO:0061631">
    <property type="term" value="F:ubiquitin conjugating enzyme activity"/>
    <property type="evidence" value="ECO:0007669"/>
    <property type="project" value="UniProtKB-EC"/>
</dbReference>
<dbReference type="EC" id="2.3.2.24" evidence="12"/>
<keyword evidence="6" id="KW-0498">Mitosis</keyword>
<accession>A0A2L2XYW7</accession>
<evidence type="ECO:0000256" key="7">
    <source>
        <dbReference type="ARBA" id="ARBA00022786"/>
    </source>
</evidence>
<dbReference type="GO" id="GO:0051301">
    <property type="term" value="P:cell division"/>
    <property type="evidence" value="ECO:0007669"/>
    <property type="project" value="UniProtKB-KW"/>
</dbReference>
<evidence type="ECO:0000256" key="19">
    <source>
        <dbReference type="PROSITE-ProRule" id="PRU10133"/>
    </source>
</evidence>
<dbReference type="Gene3D" id="3.10.110.10">
    <property type="entry name" value="Ubiquitin Conjugating Enzyme"/>
    <property type="match status" value="1"/>
</dbReference>
<feature type="domain" description="UBC core" evidence="21">
    <location>
        <begin position="33"/>
        <end position="183"/>
    </location>
</feature>
<keyword evidence="8 20" id="KW-0067">ATP-binding</keyword>
<dbReference type="EC" id="2.3.2.23" evidence="2"/>
<dbReference type="CDD" id="cd23791">
    <property type="entry name" value="UBCc_UBE2C"/>
    <property type="match status" value="1"/>
</dbReference>
<dbReference type="Pfam" id="PF00179">
    <property type="entry name" value="UQ_con"/>
    <property type="match status" value="1"/>
</dbReference>
<comment type="similarity">
    <text evidence="20">Belongs to the ubiquitin-conjugating enzyme family.</text>
</comment>
<dbReference type="PROSITE" id="PS00183">
    <property type="entry name" value="UBC_1"/>
    <property type="match status" value="1"/>
</dbReference>
<evidence type="ECO:0000256" key="4">
    <source>
        <dbReference type="ARBA" id="ARBA00022679"/>
    </source>
</evidence>
<dbReference type="PROSITE" id="PS50127">
    <property type="entry name" value="UBC_2"/>
    <property type="match status" value="1"/>
</dbReference>
<dbReference type="InterPro" id="IPR050113">
    <property type="entry name" value="Ub_conjugating_enzyme"/>
</dbReference>
<comment type="catalytic activity">
    <reaction evidence="11">
        <text>S-ubiquitinyl-[E1 ubiquitin-activating enzyme]-L-cysteine + [acceptor protein]-L-lysine = [E1 ubiquitin-activating enzyme]-L-cysteine + N(6)-monoubiquitinyl-[acceptor protein]-L-lysine.</text>
        <dbReference type="EC" id="2.3.2.24"/>
    </reaction>
</comment>
<evidence type="ECO:0000259" key="21">
    <source>
        <dbReference type="PROSITE" id="PS50127"/>
    </source>
</evidence>
<evidence type="ECO:0000256" key="6">
    <source>
        <dbReference type="ARBA" id="ARBA00022776"/>
    </source>
</evidence>
<evidence type="ECO:0000256" key="13">
    <source>
        <dbReference type="ARBA" id="ARBA00039887"/>
    </source>
</evidence>
<evidence type="ECO:0000256" key="2">
    <source>
        <dbReference type="ARBA" id="ARBA00012486"/>
    </source>
</evidence>
<keyword evidence="4" id="KW-0808">Transferase</keyword>
<evidence type="ECO:0000256" key="5">
    <source>
        <dbReference type="ARBA" id="ARBA00022741"/>
    </source>
</evidence>
<evidence type="ECO:0000256" key="16">
    <source>
        <dbReference type="ARBA" id="ARBA00042389"/>
    </source>
</evidence>
<keyword evidence="9" id="KW-0832">Ubl conjugation</keyword>
<dbReference type="InterPro" id="IPR023313">
    <property type="entry name" value="UBQ-conjugating_AS"/>
</dbReference>
<feature type="active site" description="Glycyl thioester intermediate" evidence="19">
    <location>
        <position position="117"/>
    </location>
</feature>
<evidence type="ECO:0000256" key="18">
    <source>
        <dbReference type="ARBA" id="ARBA00058373"/>
    </source>
</evidence>
<evidence type="ECO:0000313" key="22">
    <source>
        <dbReference type="EMBL" id="LAA00200.1"/>
    </source>
</evidence>
<keyword evidence="10" id="KW-0131">Cell cycle</keyword>
<dbReference type="GO" id="GO:0005524">
    <property type="term" value="F:ATP binding"/>
    <property type="evidence" value="ECO:0007669"/>
    <property type="project" value="UniProtKB-UniRule"/>
</dbReference>
<reference evidence="22" key="1">
    <citation type="journal article" date="2016" name="Mol. Ecol. Resour.">
        <title>Evaluation of the impact of RNA preservation methods of spiders for de novo transcriptome assembly.</title>
        <authorList>
            <person name="Kono N."/>
            <person name="Nakamura H."/>
            <person name="Ito Y."/>
            <person name="Tomita M."/>
            <person name="Arakawa K."/>
        </authorList>
    </citation>
    <scope>NUCLEOTIDE SEQUENCE</scope>
    <source>
        <tissue evidence="22">Whole body</tissue>
    </source>
</reference>
<keyword evidence="7 20" id="KW-0833">Ubl conjugation pathway</keyword>
<protein>
    <recommendedName>
        <fullName evidence="13">Ubiquitin-conjugating enzyme E2 C</fullName>
        <ecNumber evidence="2">2.3.2.23</ecNumber>
        <ecNumber evidence="12">2.3.2.24</ecNumber>
    </recommendedName>
    <alternativeName>
        <fullName evidence="17">(E3-independent) E2 ubiquitin-conjugating enzyme C</fullName>
    </alternativeName>
    <alternativeName>
        <fullName evidence="14">E2 ubiquitin-conjugating enzyme C</fullName>
    </alternativeName>
    <alternativeName>
        <fullName evidence="16">Ubiquitin carrier protein C</fullName>
    </alternativeName>
    <alternativeName>
        <fullName evidence="15">Ubiquitin-protein ligase C</fullName>
    </alternativeName>
</protein>